<protein>
    <recommendedName>
        <fullName evidence="11">C2H2-type domain-containing protein</fullName>
    </recommendedName>
</protein>
<keyword evidence="5" id="KW-0862">Zinc</keyword>
<dbReference type="GO" id="GO:0008270">
    <property type="term" value="F:zinc ion binding"/>
    <property type="evidence" value="ECO:0007669"/>
    <property type="project" value="UniProtKB-KW"/>
</dbReference>
<dbReference type="GO" id="GO:0003677">
    <property type="term" value="F:DNA binding"/>
    <property type="evidence" value="ECO:0007669"/>
    <property type="project" value="UniProtKB-KW"/>
</dbReference>
<dbReference type="InParanoid" id="A0A674BRK6"/>
<evidence type="ECO:0000256" key="6">
    <source>
        <dbReference type="ARBA" id="ARBA00023015"/>
    </source>
</evidence>
<reference evidence="12" key="1">
    <citation type="submission" date="2025-08" db="UniProtKB">
        <authorList>
            <consortium name="Ensembl"/>
        </authorList>
    </citation>
    <scope>IDENTIFICATION</scope>
</reference>
<dbReference type="PROSITE" id="PS00028">
    <property type="entry name" value="ZINC_FINGER_C2H2_1"/>
    <property type="match status" value="1"/>
</dbReference>
<evidence type="ECO:0000256" key="8">
    <source>
        <dbReference type="ARBA" id="ARBA00023163"/>
    </source>
</evidence>
<name>A0A674BRK6_SALTR</name>
<dbReference type="GO" id="GO:0005634">
    <property type="term" value="C:nucleus"/>
    <property type="evidence" value="ECO:0007669"/>
    <property type="project" value="UniProtKB-SubCell"/>
</dbReference>
<evidence type="ECO:0000256" key="10">
    <source>
        <dbReference type="PROSITE-ProRule" id="PRU00042"/>
    </source>
</evidence>
<keyword evidence="3" id="KW-0677">Repeat</keyword>
<evidence type="ECO:0000313" key="13">
    <source>
        <dbReference type="Proteomes" id="UP000472277"/>
    </source>
</evidence>
<comment type="subcellular location">
    <subcellularLocation>
        <location evidence="1">Nucleus</location>
    </subcellularLocation>
</comment>
<dbReference type="Ensembl" id="ENSSTUT00000078401.1">
    <property type="protein sequence ID" value="ENSSTUP00000073822.1"/>
    <property type="gene ID" value="ENSSTUG00000032318.1"/>
</dbReference>
<keyword evidence="4 10" id="KW-0863">Zinc-finger</keyword>
<evidence type="ECO:0000259" key="11">
    <source>
        <dbReference type="PROSITE" id="PS50157"/>
    </source>
</evidence>
<evidence type="ECO:0000256" key="7">
    <source>
        <dbReference type="ARBA" id="ARBA00023125"/>
    </source>
</evidence>
<dbReference type="InterPro" id="IPR036236">
    <property type="entry name" value="Znf_C2H2_sf"/>
</dbReference>
<reference evidence="12" key="2">
    <citation type="submission" date="2025-09" db="UniProtKB">
        <authorList>
            <consortium name="Ensembl"/>
        </authorList>
    </citation>
    <scope>IDENTIFICATION</scope>
</reference>
<dbReference type="SUPFAM" id="SSF57667">
    <property type="entry name" value="beta-beta-alpha zinc fingers"/>
    <property type="match status" value="1"/>
</dbReference>
<dbReference type="Gene3D" id="3.30.160.60">
    <property type="entry name" value="Classic Zinc Finger"/>
    <property type="match status" value="1"/>
</dbReference>
<dbReference type="PROSITE" id="PS50157">
    <property type="entry name" value="ZINC_FINGER_C2H2_2"/>
    <property type="match status" value="1"/>
</dbReference>
<dbReference type="AlphaFoldDB" id="A0A674BRK6"/>
<organism evidence="12 13">
    <name type="scientific">Salmo trutta</name>
    <name type="common">Brown trout</name>
    <dbReference type="NCBI Taxonomy" id="8032"/>
    <lineage>
        <taxon>Eukaryota</taxon>
        <taxon>Metazoa</taxon>
        <taxon>Chordata</taxon>
        <taxon>Craniata</taxon>
        <taxon>Vertebrata</taxon>
        <taxon>Euteleostomi</taxon>
        <taxon>Actinopterygii</taxon>
        <taxon>Neopterygii</taxon>
        <taxon>Teleostei</taxon>
        <taxon>Protacanthopterygii</taxon>
        <taxon>Salmoniformes</taxon>
        <taxon>Salmonidae</taxon>
        <taxon>Salmoninae</taxon>
        <taxon>Salmo</taxon>
    </lineage>
</organism>
<keyword evidence="8" id="KW-0804">Transcription</keyword>
<feature type="domain" description="C2H2-type" evidence="11">
    <location>
        <begin position="10"/>
        <end position="37"/>
    </location>
</feature>
<evidence type="ECO:0000256" key="2">
    <source>
        <dbReference type="ARBA" id="ARBA00022723"/>
    </source>
</evidence>
<keyword evidence="6" id="KW-0805">Transcription regulation</keyword>
<evidence type="ECO:0000256" key="3">
    <source>
        <dbReference type="ARBA" id="ARBA00022737"/>
    </source>
</evidence>
<evidence type="ECO:0000313" key="12">
    <source>
        <dbReference type="Ensembl" id="ENSSTUP00000073822.1"/>
    </source>
</evidence>
<dbReference type="InterPro" id="IPR013087">
    <property type="entry name" value="Znf_C2H2_type"/>
</dbReference>
<sequence length="127" mass="14677">MLTHTDQRPFGCHTCGKRFRQPTHLRIHSRTHLWPRNGKQTYAQRSRPPLRRMTEYRGSPVGVQFQEKLPEKLNFDRNFHLNSPTESQSGQVCVQVPFECLLQLVPVASCSEPKRRATQGCVCFGDL</sequence>
<dbReference type="Proteomes" id="UP000472277">
    <property type="component" value="Chromosome 33"/>
</dbReference>
<keyword evidence="7" id="KW-0238">DNA-binding</keyword>
<evidence type="ECO:0000256" key="5">
    <source>
        <dbReference type="ARBA" id="ARBA00022833"/>
    </source>
</evidence>
<evidence type="ECO:0000256" key="4">
    <source>
        <dbReference type="ARBA" id="ARBA00022771"/>
    </source>
</evidence>
<proteinExistence type="predicted"/>
<keyword evidence="9" id="KW-0539">Nucleus</keyword>
<keyword evidence="13" id="KW-1185">Reference proteome</keyword>
<evidence type="ECO:0000256" key="1">
    <source>
        <dbReference type="ARBA" id="ARBA00004123"/>
    </source>
</evidence>
<keyword evidence="2" id="KW-0479">Metal-binding</keyword>
<dbReference type="FunFam" id="3.30.160.60:FF:000322">
    <property type="entry name" value="GDNF-inducible zinc finger protein 1"/>
    <property type="match status" value="1"/>
</dbReference>
<accession>A0A674BRK6</accession>
<evidence type="ECO:0000256" key="9">
    <source>
        <dbReference type="ARBA" id="ARBA00023242"/>
    </source>
</evidence>